<gene>
    <name evidence="2" type="ORF">CLCR_08687</name>
</gene>
<dbReference type="VEuPathDB" id="FungiDB:CLCR_08687"/>
<dbReference type="Proteomes" id="UP000094526">
    <property type="component" value="Unassembled WGS sequence"/>
</dbReference>
<dbReference type="STRING" id="86049.A0A1C1CUY0"/>
<feature type="compositionally biased region" description="Basic and acidic residues" evidence="1">
    <location>
        <begin position="23"/>
        <end position="35"/>
    </location>
</feature>
<feature type="compositionally biased region" description="Basic and acidic residues" evidence="1">
    <location>
        <begin position="200"/>
        <end position="210"/>
    </location>
</feature>
<proteinExistence type="predicted"/>
<dbReference type="GO" id="GO:0043565">
    <property type="term" value="F:sequence-specific DNA binding"/>
    <property type="evidence" value="ECO:0007669"/>
    <property type="project" value="TreeGrafter"/>
</dbReference>
<feature type="region of interest" description="Disordered" evidence="1">
    <location>
        <begin position="1"/>
        <end position="85"/>
    </location>
</feature>
<protein>
    <recommendedName>
        <fullName evidence="4">Sin3 binding protein</fullName>
    </recommendedName>
</protein>
<dbReference type="EMBL" id="LGRB01000009">
    <property type="protein sequence ID" value="OCT52302.1"/>
    <property type="molecule type" value="Genomic_DNA"/>
</dbReference>
<feature type="region of interest" description="Disordered" evidence="1">
    <location>
        <begin position="200"/>
        <end position="243"/>
    </location>
</feature>
<feature type="compositionally biased region" description="Polar residues" evidence="1">
    <location>
        <begin position="211"/>
        <end position="225"/>
    </location>
</feature>
<evidence type="ECO:0008006" key="4">
    <source>
        <dbReference type="Google" id="ProtNLM"/>
    </source>
</evidence>
<accession>A0A1C1CUY0</accession>
<dbReference type="InterPro" id="IPR018818">
    <property type="entry name" value="Stb3"/>
</dbReference>
<evidence type="ECO:0000256" key="1">
    <source>
        <dbReference type="SAM" id="MobiDB-lite"/>
    </source>
</evidence>
<feature type="compositionally biased region" description="Pro residues" evidence="1">
    <location>
        <begin position="51"/>
        <end position="63"/>
    </location>
</feature>
<dbReference type="GO" id="GO:0000432">
    <property type="term" value="P:positive regulation of transcription from RNA polymerase II promoter by glucose"/>
    <property type="evidence" value="ECO:0007669"/>
    <property type="project" value="TreeGrafter"/>
</dbReference>
<evidence type="ECO:0000313" key="2">
    <source>
        <dbReference type="EMBL" id="OCT52302.1"/>
    </source>
</evidence>
<dbReference type="OrthoDB" id="5391991at2759"/>
<dbReference type="VEuPathDB" id="FungiDB:G647_05866"/>
<dbReference type="AlphaFoldDB" id="A0A1C1CUY0"/>
<name>A0A1C1CUY0_9EURO</name>
<dbReference type="PANTHER" id="PTHR28164">
    <property type="entry name" value="PROTEIN STB3"/>
    <property type="match status" value="1"/>
</dbReference>
<dbReference type="eggNOG" id="ENOG502QW7S">
    <property type="taxonomic scope" value="Eukaryota"/>
</dbReference>
<evidence type="ECO:0000313" key="3">
    <source>
        <dbReference type="Proteomes" id="UP000094526"/>
    </source>
</evidence>
<dbReference type="PANTHER" id="PTHR28164:SF1">
    <property type="entry name" value="PROTEIN STB3"/>
    <property type="match status" value="1"/>
</dbReference>
<feature type="compositionally biased region" description="Polar residues" evidence="1">
    <location>
        <begin position="232"/>
        <end position="243"/>
    </location>
</feature>
<dbReference type="Pfam" id="PF10330">
    <property type="entry name" value="Stb3"/>
    <property type="match status" value="1"/>
</dbReference>
<comment type="caution">
    <text evidence="2">The sequence shown here is derived from an EMBL/GenBank/DDBJ whole genome shotgun (WGS) entry which is preliminary data.</text>
</comment>
<dbReference type="GO" id="GO:0005634">
    <property type="term" value="C:nucleus"/>
    <property type="evidence" value="ECO:0007669"/>
    <property type="project" value="TreeGrafter"/>
</dbReference>
<sequence>MAPPTVSALGMALHGKSASVDIPKPRDAVKVRDNFTDVPAKTSSKKRPGMLPTPPNSISPNLPPRGHRRRDSSNHGPVSPKSAAVDSDIDLQNAPDKAQTTALSAEALDGLGDLDSAGAITPGMLAKHHLPDILLSHGPLAIRHIMGYLTTSVPGFSRITSAKARRLVVAALEGKGGEGAGRDGDVVFEKVGWGRWDARLKGQPARERRGSNITPPGSLPSSYSQPGLHVPTQRSWRTGSENLGTSYTGTSAVFSHSEMDYEDQDMLEHEADKMSLDGDEDGYVSSVAPEPLDEDLGDGDVTDEEDWASIGAAALRARSLPKSGRSVSGPGRLYQPIATYSYRPRYRSKTPADVARSAPVKQLPLNNSTTPFAFPTGAGVNDSQERAAIEALLSLGSM</sequence>
<reference evidence="3" key="1">
    <citation type="submission" date="2015-07" db="EMBL/GenBank/DDBJ databases">
        <authorList>
            <person name="Teixeira M.M."/>
            <person name="Souza R.C."/>
            <person name="Almeida L.G."/>
            <person name="Vicente V.A."/>
            <person name="de Hoog S."/>
            <person name="Bocca A.L."/>
            <person name="de Almeida S.R."/>
            <person name="Vasconcelos A.T."/>
            <person name="Felipe M.S."/>
        </authorList>
    </citation>
    <scope>NUCLEOTIDE SEQUENCE [LARGE SCALE GENOMIC DNA]</scope>
    <source>
        <strain evidence="3">KSF</strain>
    </source>
</reference>
<organism evidence="2 3">
    <name type="scientific">Cladophialophora carrionii</name>
    <dbReference type="NCBI Taxonomy" id="86049"/>
    <lineage>
        <taxon>Eukaryota</taxon>
        <taxon>Fungi</taxon>
        <taxon>Dikarya</taxon>
        <taxon>Ascomycota</taxon>
        <taxon>Pezizomycotina</taxon>
        <taxon>Eurotiomycetes</taxon>
        <taxon>Chaetothyriomycetidae</taxon>
        <taxon>Chaetothyriales</taxon>
        <taxon>Herpotrichiellaceae</taxon>
        <taxon>Cladophialophora</taxon>
    </lineage>
</organism>
<keyword evidence="3" id="KW-1185">Reference proteome</keyword>